<keyword evidence="3" id="KW-1185">Reference proteome</keyword>
<protein>
    <submittedName>
        <fullName evidence="2">Uma2 family endonuclease</fullName>
    </submittedName>
</protein>
<dbReference type="InterPro" id="IPR012296">
    <property type="entry name" value="Nuclease_put_TT1808"/>
</dbReference>
<dbReference type="EMBL" id="JBHMCR010000004">
    <property type="protein sequence ID" value="MFB9520068.1"/>
    <property type="molecule type" value="Genomic_DNA"/>
</dbReference>
<dbReference type="PANTHER" id="PTHR35400:SF3">
    <property type="entry name" value="SLL1072 PROTEIN"/>
    <property type="match status" value="1"/>
</dbReference>
<reference evidence="2 3" key="1">
    <citation type="submission" date="2024-09" db="EMBL/GenBank/DDBJ databases">
        <authorList>
            <person name="Sun Q."/>
            <person name="Mori K."/>
        </authorList>
    </citation>
    <scope>NUCLEOTIDE SEQUENCE [LARGE SCALE GENOMIC DNA]</scope>
    <source>
        <strain evidence="2 3">JCM 4362</strain>
    </source>
</reference>
<dbReference type="CDD" id="cd06260">
    <property type="entry name" value="DUF820-like"/>
    <property type="match status" value="1"/>
</dbReference>
<feature type="domain" description="Putative restriction endonuclease" evidence="1">
    <location>
        <begin position="20"/>
        <end position="145"/>
    </location>
</feature>
<organism evidence="2 3">
    <name type="scientific">Streptomyces cremeus</name>
    <dbReference type="NCBI Taxonomy" id="66881"/>
    <lineage>
        <taxon>Bacteria</taxon>
        <taxon>Bacillati</taxon>
        <taxon>Actinomycetota</taxon>
        <taxon>Actinomycetes</taxon>
        <taxon>Kitasatosporales</taxon>
        <taxon>Streptomycetaceae</taxon>
        <taxon>Streptomyces</taxon>
    </lineage>
</organism>
<dbReference type="Proteomes" id="UP001589718">
    <property type="component" value="Unassembled WGS sequence"/>
</dbReference>
<proteinExistence type="predicted"/>
<comment type="caution">
    <text evidence="2">The sequence shown here is derived from an EMBL/GenBank/DDBJ whole genome shotgun (WGS) entry which is preliminary data.</text>
</comment>
<name>A0ABV5PA43_STRCM</name>
<evidence type="ECO:0000313" key="2">
    <source>
        <dbReference type="EMBL" id="MFB9520068.1"/>
    </source>
</evidence>
<accession>A0ABV5PA43</accession>
<dbReference type="Gene3D" id="3.90.1570.10">
    <property type="entry name" value="tt1808, chain A"/>
    <property type="match status" value="1"/>
</dbReference>
<sequence length="196" mass="20893">MSDGSAAEPDEVLWRAWEAMDLPEGCRGEVVEGAIEISAVGSLRHGVLLNRLCRALDGHLTGQGHQVWAGVIVLHGRKAWQPDLVVAPIDMEAVGDEDGYGITASGVRTVIEVVSPGRQNTQRDRVRKRREYARAGIPVYVLVDDFDGDGAVVVLTSPDPAKAAYTDEHRVPYGKDAVVPSGPAEGFVIGSDLTGA</sequence>
<dbReference type="InterPro" id="IPR008538">
    <property type="entry name" value="Uma2"/>
</dbReference>
<keyword evidence="2" id="KW-0378">Hydrolase</keyword>
<evidence type="ECO:0000313" key="3">
    <source>
        <dbReference type="Proteomes" id="UP001589718"/>
    </source>
</evidence>
<gene>
    <name evidence="2" type="ORF">ACFFTU_08935</name>
</gene>
<dbReference type="Pfam" id="PF05685">
    <property type="entry name" value="Uma2"/>
    <property type="match status" value="1"/>
</dbReference>
<dbReference type="RefSeq" id="WP_345222118.1">
    <property type="nucleotide sequence ID" value="NZ_BAAAXE010000013.1"/>
</dbReference>
<keyword evidence="2" id="KW-0255">Endonuclease</keyword>
<dbReference type="GO" id="GO:0004519">
    <property type="term" value="F:endonuclease activity"/>
    <property type="evidence" value="ECO:0007669"/>
    <property type="project" value="UniProtKB-KW"/>
</dbReference>
<keyword evidence="2" id="KW-0540">Nuclease</keyword>
<dbReference type="PANTHER" id="PTHR35400">
    <property type="entry name" value="SLR1083 PROTEIN"/>
    <property type="match status" value="1"/>
</dbReference>
<evidence type="ECO:0000259" key="1">
    <source>
        <dbReference type="Pfam" id="PF05685"/>
    </source>
</evidence>
<dbReference type="InterPro" id="IPR011335">
    <property type="entry name" value="Restrct_endonuc-II-like"/>
</dbReference>
<dbReference type="SUPFAM" id="SSF52980">
    <property type="entry name" value="Restriction endonuclease-like"/>
    <property type="match status" value="1"/>
</dbReference>